<dbReference type="HOGENOM" id="CLU_1538468_0_0_5"/>
<dbReference type="Proteomes" id="UP000001953">
    <property type="component" value="Chromosome"/>
</dbReference>
<dbReference type="GO" id="GO:0045892">
    <property type="term" value="P:negative regulation of DNA-templated transcription"/>
    <property type="evidence" value="ECO:0007669"/>
    <property type="project" value="InterPro"/>
</dbReference>
<proteinExistence type="predicted"/>
<feature type="domain" description="Bacteriophage CI repressor N-terminal" evidence="1">
    <location>
        <begin position="19"/>
        <end position="81"/>
    </location>
</feature>
<accession>Q1QMW3</accession>
<organism evidence="2 3">
    <name type="scientific">Nitrobacter hamburgensis (strain DSM 10229 / NCIMB 13809 / X14)</name>
    <dbReference type="NCBI Taxonomy" id="323097"/>
    <lineage>
        <taxon>Bacteria</taxon>
        <taxon>Pseudomonadati</taxon>
        <taxon>Pseudomonadota</taxon>
        <taxon>Alphaproteobacteria</taxon>
        <taxon>Hyphomicrobiales</taxon>
        <taxon>Nitrobacteraceae</taxon>
        <taxon>Nitrobacter</taxon>
    </lineage>
</organism>
<dbReference type="InterPro" id="IPR010744">
    <property type="entry name" value="Phage_CI_N"/>
</dbReference>
<dbReference type="Pfam" id="PF07022">
    <property type="entry name" value="Phage_CI_repr"/>
    <property type="match status" value="1"/>
</dbReference>
<gene>
    <name evidence="2" type="ordered locus">Nham_1615</name>
</gene>
<protein>
    <recommendedName>
        <fullName evidence="1">Bacteriophage CI repressor N-terminal domain-containing protein</fullName>
    </recommendedName>
</protein>
<evidence type="ECO:0000313" key="2">
    <source>
        <dbReference type="EMBL" id="ABE62434.1"/>
    </source>
</evidence>
<dbReference type="KEGG" id="nha:Nham_1615"/>
<evidence type="ECO:0000259" key="1">
    <source>
        <dbReference type="Pfam" id="PF07022"/>
    </source>
</evidence>
<dbReference type="EMBL" id="CP000319">
    <property type="protein sequence ID" value="ABE62434.1"/>
    <property type="molecule type" value="Genomic_DNA"/>
</dbReference>
<dbReference type="RefSeq" id="WP_011510119.1">
    <property type="nucleotide sequence ID" value="NC_007964.1"/>
</dbReference>
<evidence type="ECO:0000313" key="3">
    <source>
        <dbReference type="Proteomes" id="UP000001953"/>
    </source>
</evidence>
<dbReference type="OrthoDB" id="7869445at2"/>
<dbReference type="GO" id="GO:0003677">
    <property type="term" value="F:DNA binding"/>
    <property type="evidence" value="ECO:0007669"/>
    <property type="project" value="InterPro"/>
</dbReference>
<keyword evidence="3" id="KW-1185">Reference proteome</keyword>
<dbReference type="Gene3D" id="1.10.260.40">
    <property type="entry name" value="lambda repressor-like DNA-binding domains"/>
    <property type="match status" value="1"/>
</dbReference>
<dbReference type="InterPro" id="IPR010982">
    <property type="entry name" value="Lambda_DNA-bd_dom_sf"/>
</dbReference>
<dbReference type="STRING" id="323097.Nham_1615"/>
<dbReference type="AlphaFoldDB" id="Q1QMW3"/>
<reference evidence="2 3" key="1">
    <citation type="submission" date="2006-03" db="EMBL/GenBank/DDBJ databases">
        <title>Complete sequence of chromosome of Nitrobacter hamburgensis X14.</title>
        <authorList>
            <consortium name="US DOE Joint Genome Institute"/>
            <person name="Copeland A."/>
            <person name="Lucas S."/>
            <person name="Lapidus A."/>
            <person name="Barry K."/>
            <person name="Detter J.C."/>
            <person name="Glavina del Rio T."/>
            <person name="Hammon N."/>
            <person name="Israni S."/>
            <person name="Dalin E."/>
            <person name="Tice H."/>
            <person name="Pitluck S."/>
            <person name="Chain P."/>
            <person name="Malfatti S."/>
            <person name="Shin M."/>
            <person name="Vergez L."/>
            <person name="Schmutz J."/>
            <person name="Larimer F."/>
            <person name="Land M."/>
            <person name="Hauser L."/>
            <person name="Kyrpides N."/>
            <person name="Ivanova N."/>
            <person name="Ward B."/>
            <person name="Arp D."/>
            <person name="Klotz M."/>
            <person name="Stein L."/>
            <person name="O'Mullan G."/>
            <person name="Starkenburg S."/>
            <person name="Sayavedra L."/>
            <person name="Poret-Peterson A.T."/>
            <person name="Gentry M.E."/>
            <person name="Bruce D."/>
            <person name="Richardson P."/>
        </authorList>
    </citation>
    <scope>NUCLEOTIDE SEQUENCE [LARGE SCALE GENOMIC DNA]</scope>
    <source>
        <strain evidence="3">DSM 10229 / NCIMB 13809 / X14</strain>
    </source>
</reference>
<dbReference type="eggNOG" id="ENOG5030IIH">
    <property type="taxonomic scope" value="Bacteria"/>
</dbReference>
<sequence>MSTYASSNDPADARFGARAVIDRLKEVFGVSSDAALADELRTARANISKWKARNSVPYAEAVYASISKGISLDYLLAGSGSVASSRLPSNLDPEFIRAALQLIVRAGLLSIGKGHKPAETLEAAASSISVQYERAEKAMYELVVHRGLSGVDARKAAIVAIEMLDAELAARQQR</sequence>
<name>Q1QMW3_NITHX</name>